<evidence type="ECO:0000313" key="3">
    <source>
        <dbReference type="Proteomes" id="UP000050454"/>
    </source>
</evidence>
<feature type="domain" description="Outer membrane protein beta-barrel" evidence="1">
    <location>
        <begin position="10"/>
        <end position="187"/>
    </location>
</feature>
<dbReference type="InterPro" id="IPR025665">
    <property type="entry name" value="Beta-barrel_OMP_2"/>
</dbReference>
<evidence type="ECO:0000259" key="1">
    <source>
        <dbReference type="Pfam" id="PF13568"/>
    </source>
</evidence>
<keyword evidence="3" id="KW-1185">Reference proteome</keyword>
<reference evidence="2 3" key="1">
    <citation type="submission" date="2015-07" db="EMBL/GenBank/DDBJ databases">
        <title>The draft genome sequence of Leadbetterella sp. JN14-9.</title>
        <authorList>
            <person name="Liu Y."/>
            <person name="Du J."/>
            <person name="Shao Z."/>
        </authorList>
    </citation>
    <scope>NUCLEOTIDE SEQUENCE [LARGE SCALE GENOMIC DNA]</scope>
    <source>
        <strain evidence="2 3">JN14-9</strain>
    </source>
</reference>
<accession>A0A0P7C453</accession>
<name>A0A0P7C453_9BACT</name>
<dbReference type="AlphaFoldDB" id="A0A0P7C453"/>
<comment type="caution">
    <text evidence="2">The sequence shown here is derived from an EMBL/GenBank/DDBJ whole genome shotgun (WGS) entry which is preliminary data.</text>
</comment>
<dbReference type="STRING" id="1605367.AFM12_00190"/>
<gene>
    <name evidence="2" type="ORF">AFM12_00190</name>
</gene>
<evidence type="ECO:0000313" key="2">
    <source>
        <dbReference type="EMBL" id="KPM49109.1"/>
    </source>
</evidence>
<proteinExistence type="predicted"/>
<dbReference type="Pfam" id="PF13568">
    <property type="entry name" value="OMP_b-brl_2"/>
    <property type="match status" value="1"/>
</dbReference>
<sequence length="212" mass="22976">MSFGAVGQTSIGVRGAITGSTFTRFDLIENITPEFRFMPAAGGAVFVEIPVSSHFSVQPELSYIQKGFAVREGIIVGGEFLGVDIPVNGKVNFRSHYVEMPVLAKFHIGDKEAAHYYLALGPSVGYLADADMRIKVLDIFPVTANINENFYKPFEFSGVAALGFELPVAKKIVAFTEARYTHGFSRVLDTPVVDLPVRSRTLAGGAGIKIKL</sequence>
<dbReference type="Proteomes" id="UP000050454">
    <property type="component" value="Unassembled WGS sequence"/>
</dbReference>
<organism evidence="2 3">
    <name type="scientific">Jiulongibacter sediminis</name>
    <dbReference type="NCBI Taxonomy" id="1605367"/>
    <lineage>
        <taxon>Bacteria</taxon>
        <taxon>Pseudomonadati</taxon>
        <taxon>Bacteroidota</taxon>
        <taxon>Cytophagia</taxon>
        <taxon>Cytophagales</taxon>
        <taxon>Leadbetterellaceae</taxon>
        <taxon>Jiulongibacter</taxon>
    </lineage>
</organism>
<dbReference type="EMBL" id="LGTQ01000005">
    <property type="protein sequence ID" value="KPM49109.1"/>
    <property type="molecule type" value="Genomic_DNA"/>
</dbReference>
<protein>
    <recommendedName>
        <fullName evidence="1">Outer membrane protein beta-barrel domain-containing protein</fullName>
    </recommendedName>
</protein>